<dbReference type="Proteomes" id="UP000008782">
    <property type="component" value="Unassembled WGS sequence"/>
</dbReference>
<organism evidence="3">
    <name type="scientific">Colletotrichum graminicola (strain M1.001 / M2 / FGSC 10212)</name>
    <name type="common">Maize anthracnose fungus</name>
    <name type="synonym">Glomerella graminicola</name>
    <dbReference type="NCBI Taxonomy" id="645133"/>
    <lineage>
        <taxon>Eukaryota</taxon>
        <taxon>Fungi</taxon>
        <taxon>Dikarya</taxon>
        <taxon>Ascomycota</taxon>
        <taxon>Pezizomycotina</taxon>
        <taxon>Sordariomycetes</taxon>
        <taxon>Hypocreomycetidae</taxon>
        <taxon>Glomerellales</taxon>
        <taxon>Glomerellaceae</taxon>
        <taxon>Colletotrichum</taxon>
        <taxon>Colletotrichum graminicola species complex</taxon>
    </lineage>
</organism>
<evidence type="ECO:0000313" key="2">
    <source>
        <dbReference type="EMBL" id="EFQ31911.1"/>
    </source>
</evidence>
<reference evidence="3" key="1">
    <citation type="journal article" date="2012" name="Nat. Genet.">
        <title>Lifestyle transitions in plant pathogenic Colletotrichum fungi deciphered by genome and transcriptome analyses.</title>
        <authorList>
            <person name="O'Connell R.J."/>
            <person name="Thon M.R."/>
            <person name="Hacquard S."/>
            <person name="Amyotte S.G."/>
            <person name="Kleemann J."/>
            <person name="Torres M.F."/>
            <person name="Damm U."/>
            <person name="Buiate E.A."/>
            <person name="Epstein L."/>
            <person name="Alkan N."/>
            <person name="Altmueller J."/>
            <person name="Alvarado-Balderrama L."/>
            <person name="Bauser C.A."/>
            <person name="Becker C."/>
            <person name="Birren B.W."/>
            <person name="Chen Z."/>
            <person name="Choi J."/>
            <person name="Crouch J.A."/>
            <person name="Duvick J.P."/>
            <person name="Farman M.A."/>
            <person name="Gan P."/>
            <person name="Heiman D."/>
            <person name="Henrissat B."/>
            <person name="Howard R.J."/>
            <person name="Kabbage M."/>
            <person name="Koch C."/>
            <person name="Kracher B."/>
            <person name="Kubo Y."/>
            <person name="Law A.D."/>
            <person name="Lebrun M.-H."/>
            <person name="Lee Y.-H."/>
            <person name="Miyara I."/>
            <person name="Moore N."/>
            <person name="Neumann U."/>
            <person name="Nordstroem K."/>
            <person name="Panaccione D.G."/>
            <person name="Panstruga R."/>
            <person name="Place M."/>
            <person name="Proctor R.H."/>
            <person name="Prusky D."/>
            <person name="Rech G."/>
            <person name="Reinhardt R."/>
            <person name="Rollins J.A."/>
            <person name="Rounsley S."/>
            <person name="Schardl C.L."/>
            <person name="Schwartz D.C."/>
            <person name="Shenoy N."/>
            <person name="Shirasu K."/>
            <person name="Sikhakolli U.R."/>
            <person name="Stueber K."/>
            <person name="Sukno S.A."/>
            <person name="Sweigard J.A."/>
            <person name="Takano Y."/>
            <person name="Takahara H."/>
            <person name="Trail F."/>
            <person name="van der Does H.C."/>
            <person name="Voll L.M."/>
            <person name="Will I."/>
            <person name="Young S."/>
            <person name="Zeng Q."/>
            <person name="Zhang J."/>
            <person name="Zhou S."/>
            <person name="Dickman M.B."/>
            <person name="Schulze-Lefert P."/>
            <person name="Ver Loren van Themaat E."/>
            <person name="Ma L.-J."/>
            <person name="Vaillancourt L.J."/>
        </authorList>
    </citation>
    <scope>NUCLEOTIDE SEQUENCE [LARGE SCALE GENOMIC DNA]</scope>
    <source>
        <strain evidence="3">M1.001 / M2 / FGSC 10212</strain>
    </source>
</reference>
<keyword evidence="1" id="KW-1133">Transmembrane helix</keyword>
<dbReference type="RefSeq" id="XP_008095931.1">
    <property type="nucleotide sequence ID" value="XM_008097740.1"/>
</dbReference>
<name>E3QM23_COLGM</name>
<accession>E3QM23</accession>
<sequence length="121" mass="13320">MSLPTGTSPSTRNSTPFLSAAAAAVLRDLRIAPIRRPISTAAVGKCSKPSAQHRSTKCIHHPRVHVPGLDGLHHRVHNVCKVRKVALAFNILWVFIVHWRLLMIQDPLAGPWASLIFGQKL</sequence>
<dbReference type="HOGENOM" id="CLU_2037891_0_0_1"/>
<gene>
    <name evidence="2" type="ORF">GLRG_07055</name>
</gene>
<dbReference type="EMBL" id="GG697358">
    <property type="protein sequence ID" value="EFQ31911.1"/>
    <property type="molecule type" value="Genomic_DNA"/>
</dbReference>
<keyword evidence="3" id="KW-1185">Reference proteome</keyword>
<evidence type="ECO:0000313" key="3">
    <source>
        <dbReference type="Proteomes" id="UP000008782"/>
    </source>
</evidence>
<dbReference type="AlphaFoldDB" id="E3QM23"/>
<evidence type="ECO:0000256" key="1">
    <source>
        <dbReference type="SAM" id="Phobius"/>
    </source>
</evidence>
<protein>
    <submittedName>
        <fullName evidence="2">Uncharacterized protein</fullName>
    </submittedName>
</protein>
<feature type="transmembrane region" description="Helical" evidence="1">
    <location>
        <begin position="85"/>
        <end position="102"/>
    </location>
</feature>
<dbReference type="VEuPathDB" id="FungiDB:GLRG_07055"/>
<proteinExistence type="predicted"/>
<keyword evidence="1" id="KW-0812">Transmembrane</keyword>
<dbReference type="GeneID" id="24412420"/>
<keyword evidence="1" id="KW-0472">Membrane</keyword>